<dbReference type="KEGG" id="pprc:PFLCHA0_c49320"/>
<accession>A0A2C9ESN7</accession>
<dbReference type="GeneID" id="57477929"/>
<evidence type="ECO:0000313" key="3">
    <source>
        <dbReference type="EMBL" id="AGL86682.1"/>
    </source>
</evidence>
<dbReference type="Proteomes" id="UP000013940">
    <property type="component" value="Chromosome"/>
</dbReference>
<feature type="coiled-coil region" evidence="1">
    <location>
        <begin position="65"/>
        <end position="92"/>
    </location>
</feature>
<organism evidence="3 4">
    <name type="scientific">Pseudomonas protegens (strain DSM 19095 / LMG 27888 / CFBP 6595 / CHA0)</name>
    <dbReference type="NCBI Taxonomy" id="1124983"/>
    <lineage>
        <taxon>Bacteria</taxon>
        <taxon>Pseudomonadati</taxon>
        <taxon>Pseudomonadota</taxon>
        <taxon>Gammaproteobacteria</taxon>
        <taxon>Pseudomonadales</taxon>
        <taxon>Pseudomonadaceae</taxon>
        <taxon>Pseudomonas</taxon>
    </lineage>
</organism>
<dbReference type="EMBL" id="CP003190">
    <property type="protein sequence ID" value="AGL86682.1"/>
    <property type="molecule type" value="Genomic_DNA"/>
</dbReference>
<evidence type="ECO:0000313" key="4">
    <source>
        <dbReference type="Proteomes" id="UP000013940"/>
    </source>
</evidence>
<dbReference type="RefSeq" id="WP_011063200.1">
    <property type="nucleotide sequence ID" value="NC_021237.1"/>
</dbReference>
<feature type="compositionally biased region" description="Polar residues" evidence="2">
    <location>
        <begin position="18"/>
        <end position="30"/>
    </location>
</feature>
<evidence type="ECO:0000256" key="2">
    <source>
        <dbReference type="SAM" id="MobiDB-lite"/>
    </source>
</evidence>
<dbReference type="eggNOG" id="ENOG5031E2X">
    <property type="taxonomic scope" value="Bacteria"/>
</dbReference>
<dbReference type="HOGENOM" id="CLU_154595_0_0_6"/>
<feature type="compositionally biased region" description="Basic and acidic residues" evidence="2">
    <location>
        <begin position="36"/>
        <end position="47"/>
    </location>
</feature>
<reference evidence="4" key="1">
    <citation type="journal article" date="2014" name="Genome Announc.">
        <title>Full-genome sequence of the plant growth-promoting bacterium Pseudomonas protegens CHA0.</title>
        <authorList>
            <person name="Jousset A."/>
            <person name="Schuldes J."/>
            <person name="Keel C."/>
            <person name="Maurhofer M."/>
            <person name="Daniel R."/>
            <person name="Scheu S."/>
            <person name="Thuermer A."/>
        </authorList>
    </citation>
    <scope>NUCLEOTIDE SEQUENCE [LARGE SCALE GENOMIC DNA]</scope>
    <source>
        <strain evidence="4">DSM 19095 / LMG 27888 / CFBP 6595 / CHA0</strain>
    </source>
</reference>
<protein>
    <submittedName>
        <fullName evidence="3">Uncharacterized protein</fullName>
    </submittedName>
</protein>
<sequence>MTTITATIVNPYPLSAPKTASTEAEGNSASPLAPVDDSKDGQDKELRVNSGDANIDAVKAGGDPVKALQKQIEQTQKTLTEQQAQLANVQKGQASDEQKAQQVMEVQAQIAVTNSTLQVLQAALLQAMFSVDVHA</sequence>
<name>A0A2C9ESN7_PSEPH</name>
<keyword evidence="1" id="KW-0175">Coiled coil</keyword>
<dbReference type="AlphaFoldDB" id="A0A2C9ESN7"/>
<feature type="region of interest" description="Disordered" evidence="2">
    <location>
        <begin position="1"/>
        <end position="58"/>
    </location>
</feature>
<gene>
    <name evidence="3" type="ORF">PFLCHA0_c49320</name>
</gene>
<proteinExistence type="predicted"/>
<evidence type="ECO:0000256" key="1">
    <source>
        <dbReference type="SAM" id="Coils"/>
    </source>
</evidence>